<evidence type="ECO:0000259" key="2">
    <source>
        <dbReference type="Pfam" id="PF00487"/>
    </source>
</evidence>
<evidence type="ECO:0000256" key="1">
    <source>
        <dbReference type="SAM" id="Phobius"/>
    </source>
</evidence>
<dbReference type="AlphaFoldDB" id="A0A816PX72"/>
<keyword evidence="1" id="KW-0812">Transmembrane</keyword>
<keyword evidence="1" id="KW-1133">Transmembrane helix</keyword>
<evidence type="ECO:0000313" key="4">
    <source>
        <dbReference type="EMBL" id="CAF4245985.1"/>
    </source>
</evidence>
<feature type="transmembrane region" description="Helical" evidence="1">
    <location>
        <begin position="106"/>
        <end position="123"/>
    </location>
</feature>
<dbReference type="Proteomes" id="UP000663842">
    <property type="component" value="Unassembled WGS sequence"/>
</dbReference>
<comment type="caution">
    <text evidence="3">The sequence shown here is derived from an EMBL/GenBank/DDBJ whole genome shotgun (WGS) entry which is preliminary data.</text>
</comment>
<evidence type="ECO:0000313" key="3">
    <source>
        <dbReference type="EMBL" id="CAF2053425.1"/>
    </source>
</evidence>
<dbReference type="Pfam" id="PF00487">
    <property type="entry name" value="FA_desaturase"/>
    <property type="match status" value="1"/>
</dbReference>
<evidence type="ECO:0000313" key="5">
    <source>
        <dbReference type="Proteomes" id="UP000663887"/>
    </source>
</evidence>
<feature type="domain" description="Fatty acid desaturase" evidence="2">
    <location>
        <begin position="74"/>
        <end position="322"/>
    </location>
</feature>
<reference evidence="3" key="1">
    <citation type="submission" date="2021-02" db="EMBL/GenBank/DDBJ databases">
        <authorList>
            <person name="Nowell W R."/>
        </authorList>
    </citation>
    <scope>NUCLEOTIDE SEQUENCE</scope>
</reference>
<sequence>MAAIFSTQTRNTHAVVAGREIARAIKQSDAAIRQEYPFLYHQDWICTIIFTSSILLMSLFSYLYLSNYISAIPTIISIALVISFLHELEHDIIHNLYFKKYKSIQNFMFLFIWIAKLHISPWYRRQLHLKHHLLSGQINDAEERLIGLGLSPNYKRMVVSMHPFGGVLVTDDIKKDAKFLNLFTLQAHNAPMMLIFLFINLCFLGYNLLYFIYFCFNYDMNTIYGIDTFYPTIRTLAVCLCFPNLLRQACLVLMSNSSHYFGDIPLNTVYYQNQILDSWYMLPFQLFCFNFGATHIVHHYVPSQPFYIRHFTARSVKNVMIELGVRNNDFGILWRNNHYAIDPKVDGKQQFYGKCWFAACIVLGFPLYIIWDIMILRKLNKNIINLISEKLSKQNIKEHDFNNNNVLLTDEKMVNNGEAIIGNDTSQLNSLTNRMALHYVSQDQIEEIGDKALET</sequence>
<dbReference type="EMBL" id="CAJNRG010003124">
    <property type="protein sequence ID" value="CAF2053425.1"/>
    <property type="molecule type" value="Genomic_DNA"/>
</dbReference>
<dbReference type="InterPro" id="IPR005804">
    <property type="entry name" value="FA_desaturase_dom"/>
</dbReference>
<organism evidence="3 5">
    <name type="scientific">Rotaria magnacalcarata</name>
    <dbReference type="NCBI Taxonomy" id="392030"/>
    <lineage>
        <taxon>Eukaryota</taxon>
        <taxon>Metazoa</taxon>
        <taxon>Spiralia</taxon>
        <taxon>Gnathifera</taxon>
        <taxon>Rotifera</taxon>
        <taxon>Eurotatoria</taxon>
        <taxon>Bdelloidea</taxon>
        <taxon>Philodinida</taxon>
        <taxon>Philodinidae</taxon>
        <taxon>Rotaria</taxon>
    </lineage>
</organism>
<dbReference type="EMBL" id="CAJOBF010008000">
    <property type="protein sequence ID" value="CAF4245985.1"/>
    <property type="molecule type" value="Genomic_DNA"/>
</dbReference>
<proteinExistence type="predicted"/>
<protein>
    <recommendedName>
        <fullName evidence="2">Fatty acid desaturase domain-containing protein</fullName>
    </recommendedName>
</protein>
<gene>
    <name evidence="4" type="ORF">UXM345_LOCUS30454</name>
    <name evidence="3" type="ORF">XDN619_LOCUS9117</name>
</gene>
<feature type="transmembrane region" description="Helical" evidence="1">
    <location>
        <begin position="192"/>
        <end position="216"/>
    </location>
</feature>
<feature type="transmembrane region" description="Helical" evidence="1">
    <location>
        <begin position="44"/>
        <end position="62"/>
    </location>
</feature>
<feature type="transmembrane region" description="Helical" evidence="1">
    <location>
        <begin position="68"/>
        <end position="85"/>
    </location>
</feature>
<name>A0A816PX72_9BILA</name>
<dbReference type="Proteomes" id="UP000663887">
    <property type="component" value="Unassembled WGS sequence"/>
</dbReference>
<accession>A0A816PX72</accession>
<feature type="transmembrane region" description="Helical" evidence="1">
    <location>
        <begin position="351"/>
        <end position="371"/>
    </location>
</feature>
<dbReference type="GO" id="GO:0006629">
    <property type="term" value="P:lipid metabolic process"/>
    <property type="evidence" value="ECO:0007669"/>
    <property type="project" value="InterPro"/>
</dbReference>
<keyword evidence="1" id="KW-0472">Membrane</keyword>